<dbReference type="STRING" id="1093900.A0A507B8D8"/>
<dbReference type="OrthoDB" id="205993at2759"/>
<dbReference type="InParanoid" id="A0A507B8D8"/>
<name>A0A507B8D8_9PEZI</name>
<comment type="caution">
    <text evidence="2">The sequence shown here is derived from an EMBL/GenBank/DDBJ whole genome shotgun (WGS) entry which is preliminary data.</text>
</comment>
<organism evidence="2 3">
    <name type="scientific">Thyridium curvatum</name>
    <dbReference type="NCBI Taxonomy" id="1093900"/>
    <lineage>
        <taxon>Eukaryota</taxon>
        <taxon>Fungi</taxon>
        <taxon>Dikarya</taxon>
        <taxon>Ascomycota</taxon>
        <taxon>Pezizomycotina</taxon>
        <taxon>Sordariomycetes</taxon>
        <taxon>Sordariomycetidae</taxon>
        <taxon>Thyridiales</taxon>
        <taxon>Thyridiaceae</taxon>
        <taxon>Thyridium</taxon>
    </lineage>
</organism>
<dbReference type="RefSeq" id="XP_030996585.1">
    <property type="nucleotide sequence ID" value="XM_031139453.1"/>
</dbReference>
<protein>
    <submittedName>
        <fullName evidence="2">Uncharacterized protein</fullName>
    </submittedName>
</protein>
<gene>
    <name evidence="2" type="ORF">E0L32_004983</name>
</gene>
<evidence type="ECO:0000313" key="3">
    <source>
        <dbReference type="Proteomes" id="UP000319257"/>
    </source>
</evidence>
<feature type="region of interest" description="Disordered" evidence="1">
    <location>
        <begin position="1"/>
        <end position="30"/>
    </location>
</feature>
<dbReference type="Proteomes" id="UP000319257">
    <property type="component" value="Unassembled WGS sequence"/>
</dbReference>
<dbReference type="GeneID" id="41972430"/>
<feature type="compositionally biased region" description="Low complexity" evidence="1">
    <location>
        <begin position="1"/>
        <end position="16"/>
    </location>
</feature>
<feature type="region of interest" description="Disordered" evidence="1">
    <location>
        <begin position="181"/>
        <end position="210"/>
    </location>
</feature>
<feature type="compositionally biased region" description="Low complexity" evidence="1">
    <location>
        <begin position="191"/>
        <end position="210"/>
    </location>
</feature>
<keyword evidence="3" id="KW-1185">Reference proteome</keyword>
<evidence type="ECO:0000313" key="2">
    <source>
        <dbReference type="EMBL" id="TPX14874.1"/>
    </source>
</evidence>
<evidence type="ECO:0000256" key="1">
    <source>
        <dbReference type="SAM" id="MobiDB-lite"/>
    </source>
</evidence>
<sequence length="210" mass="22507">MQEIAAAASRRSYSSREGNGDARGGHHCCRQPPPPNTQCERCALCRSRRCDTQEELYTNLYIHMAKGLWDNPQATSVLVEAANMAQKPDVAKIPETEDVTLPVARFVYLASACLGYQQDKDCLTDAEPVRVESTRAVPLLSTALDVSPGHGIGMLLYTAQSTLPIRCKVQATCGFLPSRAHSRSDAPALIPGPVGVRGPARPSSASSTAS</sequence>
<dbReference type="EMBL" id="SKBQ01000025">
    <property type="protein sequence ID" value="TPX14874.1"/>
    <property type="molecule type" value="Genomic_DNA"/>
</dbReference>
<dbReference type="AlphaFoldDB" id="A0A507B8D8"/>
<reference evidence="2 3" key="1">
    <citation type="submission" date="2019-06" db="EMBL/GenBank/DDBJ databases">
        <title>Draft genome sequence of the filamentous fungus Phialemoniopsis curvata isolated from diesel fuel.</title>
        <authorList>
            <person name="Varaljay V.A."/>
            <person name="Lyon W.J."/>
            <person name="Crouch A.L."/>
            <person name="Drake C.E."/>
            <person name="Hollomon J.M."/>
            <person name="Nadeau L.J."/>
            <person name="Nunn H.S."/>
            <person name="Stevenson B.S."/>
            <person name="Bojanowski C.L."/>
            <person name="Crookes-Goodson W.J."/>
        </authorList>
    </citation>
    <scope>NUCLEOTIDE SEQUENCE [LARGE SCALE GENOMIC DNA]</scope>
    <source>
        <strain evidence="2 3">D216</strain>
    </source>
</reference>
<proteinExistence type="predicted"/>
<accession>A0A507B8D8</accession>